<sequence length="317" mass="37465">MNQEFVEPHFAAAKERFEKMIEINKKDKQLRKEKGKPLCKKIGNTYFPIYADEESVSSCKTMKLRDDDIIVSSYPKCGSTWVRQIVLQMIYDNYWDKGSPQYLMSPTIECFGSKILDMYPSPRVMKTHLSFDDCPIGNNCKYIYVVRNPKDVIASYYNHMKNLSCYEYSDGSFNDFFNLFISSNMEWGTYFNNVSSWLSFTNKENVLFLVYEDLCKDLKENVLKIGNFLGNDIAKKYENHEEVDKILKRSSIDFMKANNNRFTEDETQKTPTFIRKGGSRDWKNYLSEEQSIIIDNIFNNYFKKTKLEMLWDIEMKL</sequence>
<evidence type="ECO:0000259" key="3">
    <source>
        <dbReference type="Pfam" id="PF00685"/>
    </source>
</evidence>
<dbReference type="InterPro" id="IPR000863">
    <property type="entry name" value="Sulfotransferase_dom"/>
</dbReference>
<dbReference type="Proteomes" id="UP000038045">
    <property type="component" value="Unplaced"/>
</dbReference>
<dbReference type="STRING" id="131310.A0A0N5A6K6"/>
<protein>
    <submittedName>
        <fullName evidence="5">Sulfotransfer_1 domain-containing protein</fullName>
    </submittedName>
</protein>
<keyword evidence="4" id="KW-1185">Reference proteome</keyword>
<dbReference type="SUPFAM" id="SSF52540">
    <property type="entry name" value="P-loop containing nucleoside triphosphate hydrolases"/>
    <property type="match status" value="1"/>
</dbReference>
<evidence type="ECO:0000256" key="2">
    <source>
        <dbReference type="ARBA" id="ARBA00022679"/>
    </source>
</evidence>
<dbReference type="WBParaSite" id="PTRK_0001763000.1">
    <property type="protein sequence ID" value="PTRK_0001763000.1"/>
    <property type="gene ID" value="PTRK_0001763000"/>
</dbReference>
<evidence type="ECO:0000313" key="4">
    <source>
        <dbReference type="Proteomes" id="UP000038045"/>
    </source>
</evidence>
<reference evidence="5" key="1">
    <citation type="submission" date="2017-02" db="UniProtKB">
        <authorList>
            <consortium name="WormBaseParasite"/>
        </authorList>
    </citation>
    <scope>IDENTIFICATION</scope>
</reference>
<dbReference type="PANTHER" id="PTHR11783">
    <property type="entry name" value="SULFOTRANSFERASE SULT"/>
    <property type="match status" value="1"/>
</dbReference>
<comment type="similarity">
    <text evidence="1">Belongs to the sulfotransferase 1 family.</text>
</comment>
<dbReference type="Gene3D" id="3.40.50.300">
    <property type="entry name" value="P-loop containing nucleotide triphosphate hydrolases"/>
    <property type="match status" value="1"/>
</dbReference>
<name>A0A0N5A6K6_PARTI</name>
<dbReference type="GO" id="GO:0008146">
    <property type="term" value="F:sulfotransferase activity"/>
    <property type="evidence" value="ECO:0007669"/>
    <property type="project" value="InterPro"/>
</dbReference>
<dbReference type="Pfam" id="PF00685">
    <property type="entry name" value="Sulfotransfer_1"/>
    <property type="match status" value="1"/>
</dbReference>
<proteinExistence type="inferred from homology"/>
<organism evidence="4 5">
    <name type="scientific">Parastrongyloides trichosuri</name>
    <name type="common">Possum-specific nematode worm</name>
    <dbReference type="NCBI Taxonomy" id="131310"/>
    <lineage>
        <taxon>Eukaryota</taxon>
        <taxon>Metazoa</taxon>
        <taxon>Ecdysozoa</taxon>
        <taxon>Nematoda</taxon>
        <taxon>Chromadorea</taxon>
        <taxon>Rhabditida</taxon>
        <taxon>Tylenchina</taxon>
        <taxon>Panagrolaimomorpha</taxon>
        <taxon>Strongyloidoidea</taxon>
        <taxon>Strongyloididae</taxon>
        <taxon>Parastrongyloides</taxon>
    </lineage>
</organism>
<dbReference type="InterPro" id="IPR027417">
    <property type="entry name" value="P-loop_NTPase"/>
</dbReference>
<evidence type="ECO:0000256" key="1">
    <source>
        <dbReference type="ARBA" id="ARBA00005771"/>
    </source>
</evidence>
<keyword evidence="2" id="KW-0808">Transferase</keyword>
<evidence type="ECO:0000313" key="5">
    <source>
        <dbReference type="WBParaSite" id="PTRK_0001763000.1"/>
    </source>
</evidence>
<accession>A0A0N5A6K6</accession>
<feature type="domain" description="Sulfotransferase" evidence="3">
    <location>
        <begin position="66"/>
        <end position="305"/>
    </location>
</feature>
<dbReference type="AlphaFoldDB" id="A0A0N5A6K6"/>